<comment type="caution">
    <text evidence="1">The sequence shown here is derived from an EMBL/GenBank/DDBJ whole genome shotgun (WGS) entry which is preliminary data.</text>
</comment>
<evidence type="ECO:0000313" key="1">
    <source>
        <dbReference type="EMBL" id="KKM68548.1"/>
    </source>
</evidence>
<organism evidence="1">
    <name type="scientific">marine sediment metagenome</name>
    <dbReference type="NCBI Taxonomy" id="412755"/>
    <lineage>
        <taxon>unclassified sequences</taxon>
        <taxon>metagenomes</taxon>
        <taxon>ecological metagenomes</taxon>
    </lineage>
</organism>
<dbReference type="AlphaFoldDB" id="A0A0F9JG05"/>
<proteinExistence type="predicted"/>
<dbReference type="EMBL" id="LAZR01010149">
    <property type="protein sequence ID" value="KKM68548.1"/>
    <property type="molecule type" value="Genomic_DNA"/>
</dbReference>
<protein>
    <submittedName>
        <fullName evidence="1">Uncharacterized protein</fullName>
    </submittedName>
</protein>
<name>A0A0F9JG05_9ZZZZ</name>
<gene>
    <name evidence="1" type="ORF">LCGC14_1459840</name>
</gene>
<accession>A0A0F9JG05</accession>
<sequence length="43" mass="4756">LLDEDDAANNVNCELPEHIHDEVVETALQIMVRDLSLVPQGAE</sequence>
<reference evidence="1" key="1">
    <citation type="journal article" date="2015" name="Nature">
        <title>Complex archaea that bridge the gap between prokaryotes and eukaryotes.</title>
        <authorList>
            <person name="Spang A."/>
            <person name="Saw J.H."/>
            <person name="Jorgensen S.L."/>
            <person name="Zaremba-Niedzwiedzka K."/>
            <person name="Martijn J."/>
            <person name="Lind A.E."/>
            <person name="van Eijk R."/>
            <person name="Schleper C."/>
            <person name="Guy L."/>
            <person name="Ettema T.J."/>
        </authorList>
    </citation>
    <scope>NUCLEOTIDE SEQUENCE</scope>
</reference>
<feature type="non-terminal residue" evidence="1">
    <location>
        <position position="1"/>
    </location>
</feature>